<protein>
    <recommendedName>
        <fullName evidence="3">Galectin domain-containing protein</fullName>
    </recommendedName>
</protein>
<comment type="caution">
    <text evidence="1">The sequence shown here is derived from an EMBL/GenBank/DDBJ whole genome shotgun (WGS) entry which is preliminary data.</text>
</comment>
<dbReference type="Gene3D" id="2.60.120.200">
    <property type="match status" value="1"/>
</dbReference>
<dbReference type="EMBL" id="JBICBT010001070">
    <property type="protein sequence ID" value="KAL3084803.1"/>
    <property type="molecule type" value="Genomic_DNA"/>
</dbReference>
<keyword evidence="2" id="KW-1185">Reference proteome</keyword>
<proteinExistence type="predicted"/>
<evidence type="ECO:0008006" key="3">
    <source>
        <dbReference type="Google" id="ProtNLM"/>
    </source>
</evidence>
<gene>
    <name evidence="1" type="ORF">niasHT_031688</name>
</gene>
<evidence type="ECO:0000313" key="1">
    <source>
        <dbReference type="EMBL" id="KAL3084803.1"/>
    </source>
</evidence>
<dbReference type="Proteomes" id="UP001620626">
    <property type="component" value="Unassembled WGS sequence"/>
</dbReference>
<evidence type="ECO:0000313" key="2">
    <source>
        <dbReference type="Proteomes" id="UP001620626"/>
    </source>
</evidence>
<organism evidence="1 2">
    <name type="scientific">Heterodera trifolii</name>
    <dbReference type="NCBI Taxonomy" id="157864"/>
    <lineage>
        <taxon>Eukaryota</taxon>
        <taxon>Metazoa</taxon>
        <taxon>Ecdysozoa</taxon>
        <taxon>Nematoda</taxon>
        <taxon>Chromadorea</taxon>
        <taxon>Rhabditida</taxon>
        <taxon>Tylenchina</taxon>
        <taxon>Tylenchomorpha</taxon>
        <taxon>Tylenchoidea</taxon>
        <taxon>Heteroderidae</taxon>
        <taxon>Heteroderinae</taxon>
        <taxon>Heterodera</taxon>
    </lineage>
</organism>
<name>A0ABD2J5S8_9BILA</name>
<reference evidence="1 2" key="1">
    <citation type="submission" date="2024-10" db="EMBL/GenBank/DDBJ databases">
        <authorList>
            <person name="Kim D."/>
        </authorList>
    </citation>
    <scope>NUCLEOTIDE SEQUENCE [LARGE SCALE GENOMIC DNA]</scope>
    <source>
        <strain evidence="1">BH-2024</strain>
    </source>
</reference>
<sequence length="1172" mass="134602">MPFPPFAIDHIQVDGDLKPVKGFKLIQVISPNNSAHYLDDKNKTINCTPLPYKQINRTDGLLKVNESIIVKMELRGFNPGEKPEVGVFFYNEAIGYHDLIGKTVLKILLTDKQLIFSRHYPRNWSVPEDSKPFKVEGMLKPNTVLNFTITVKAVSTFALVLNGKDKDDENKMLLFKQKLTYVSKEVEENGKIKLVNATGSLPLPAWATHYITTNYTGMATPKAQVFCVPENRCTMKNGEMAVLLTGKAHEVKKRIEFNSPDQCMPYIQQGNPSAEHKDIDDAKTFGFSFRLPKFGGNCDDGLIICYPGTLDNITAGNWPNLVAFGRFRVGNDENETNEATHFCAEKWQTDGKGKGLAWHGIYIRTKRIDGENELKNRNKRTMLMKMSISPKEYDFGHIKQFSLHFGSRADPFTFVTFDDGILFTNKSEDILPSIFLRTVRIGAVLRDFVGLWMLGMDILPFSHLHDVELFTYRGCNCTMDAWFTNPTDSEEPSMDDFHISAGTKTCNYSIEQQSFSIEPVEKYNSKDFAIPIIAITDEKFSEIDVKLTDAKHRSLMEFQMGTNRSLNVTFPNLSPYDQNFATLPNGSFTMILWVALRKNSYEIVLNDTALDNRQFWPNAWWNGSRRENVRHVVLSGQMLLLEEPTTVEIDLMNPVKLNYSKFYQQICIGTKFLFRVQLLENNAKNCKNENNFAISLLHNRPEQHIRVGSTLLEMKVNPCRKQNQFTFTNQHFGKKTSLHKNFIFNVDKQREYEFKLIFSNTYKFFVNGILFYEQNTSITPAWAINFVRVEGNVNLLEEPSVDFTNCESEDGISMELYSLLNYGELVKIEGRVDRNATVIKIYLFHEVAQFTEMMGDVLLRLVFNFKDNTIKCSHWLYAEKEWKDGDNTQFRDLRLYKGQIIILKILMADDGFYGSISDTNYRKFCNYYTTINQSISNMSFPPFAIDYVRVDGNFSTEKELTPIQIIAYDNSTHYLDDKNKTINCTPLPFKQINRTDGLLKVNESIIVVMALKGFNPGEKQEVGVFFFNQAIGYHDLIGKNVLKIILDNENISLSSTYPKQWMIDVQEDNRTMHGALRANTVLNFTITVKGISDFELILSRKDKKDAEEKALLKHLFKQKIVSEQKQPLPAWATQYVTITYKGMATPKAQVFCVPENRCTMKNGEMAYEYIFN</sequence>
<accession>A0ABD2J5S8</accession>
<dbReference type="AlphaFoldDB" id="A0ABD2J5S8"/>